<sequence length="114" mass="12546">MHSDCQVWIGSTGMISIEESGAEAKNHDDYINSPPNELPRAICVVCGDLSDGPHFGVNTCRACAAFFRRTVSLKLEYTCRAQVVLLEAQPYSLIILTSPNIPEVLLWKDGFSCL</sequence>
<dbReference type="InterPro" id="IPR001628">
    <property type="entry name" value="Znf_hrmn_rcpt"/>
</dbReference>
<dbReference type="PANTHER" id="PTHR24082">
    <property type="entry name" value="NUCLEAR HORMONE RECEPTOR"/>
    <property type="match status" value="1"/>
</dbReference>
<feature type="domain" description="Nuclear receptor" evidence="10">
    <location>
        <begin position="40"/>
        <end position="80"/>
    </location>
</feature>
<evidence type="ECO:0000256" key="7">
    <source>
        <dbReference type="ARBA" id="ARBA00023163"/>
    </source>
</evidence>
<evidence type="ECO:0000259" key="10">
    <source>
        <dbReference type="PROSITE" id="PS51030"/>
    </source>
</evidence>
<keyword evidence="2" id="KW-0479">Metal-binding</keyword>
<dbReference type="InterPro" id="IPR050234">
    <property type="entry name" value="Nuclear_hormone_rcpt_NR1"/>
</dbReference>
<keyword evidence="3" id="KW-0863">Zinc-finger</keyword>
<evidence type="ECO:0000313" key="12">
    <source>
        <dbReference type="WBParaSite" id="PEQ_0000882601-mRNA-1"/>
    </source>
</evidence>
<dbReference type="GO" id="GO:0030154">
    <property type="term" value="P:cell differentiation"/>
    <property type="evidence" value="ECO:0007669"/>
    <property type="project" value="TreeGrafter"/>
</dbReference>
<keyword evidence="11" id="KW-1185">Reference proteome</keyword>
<dbReference type="GO" id="GO:0004879">
    <property type="term" value="F:nuclear receptor activity"/>
    <property type="evidence" value="ECO:0007669"/>
    <property type="project" value="TreeGrafter"/>
</dbReference>
<dbReference type="Pfam" id="PF00105">
    <property type="entry name" value="zf-C4"/>
    <property type="match status" value="1"/>
</dbReference>
<keyword evidence="4" id="KW-0862">Zinc</keyword>
<evidence type="ECO:0000256" key="5">
    <source>
        <dbReference type="ARBA" id="ARBA00023015"/>
    </source>
</evidence>
<keyword evidence="5" id="KW-0805">Transcription regulation</keyword>
<dbReference type="AlphaFoldDB" id="A0A914S3G5"/>
<evidence type="ECO:0000256" key="4">
    <source>
        <dbReference type="ARBA" id="ARBA00022833"/>
    </source>
</evidence>
<evidence type="ECO:0000256" key="1">
    <source>
        <dbReference type="ARBA" id="ARBA00005993"/>
    </source>
</evidence>
<dbReference type="SMART" id="SM00399">
    <property type="entry name" value="ZnF_C4"/>
    <property type="match status" value="1"/>
</dbReference>
<protein>
    <submittedName>
        <fullName evidence="12">Nuclear receptor domain-containing protein</fullName>
    </submittedName>
</protein>
<organism evidence="11 12">
    <name type="scientific">Parascaris equorum</name>
    <name type="common">Equine roundworm</name>
    <dbReference type="NCBI Taxonomy" id="6256"/>
    <lineage>
        <taxon>Eukaryota</taxon>
        <taxon>Metazoa</taxon>
        <taxon>Ecdysozoa</taxon>
        <taxon>Nematoda</taxon>
        <taxon>Chromadorea</taxon>
        <taxon>Rhabditida</taxon>
        <taxon>Spirurina</taxon>
        <taxon>Ascaridomorpha</taxon>
        <taxon>Ascaridoidea</taxon>
        <taxon>Ascarididae</taxon>
        <taxon>Parascaris</taxon>
    </lineage>
</organism>
<evidence type="ECO:0000256" key="9">
    <source>
        <dbReference type="ARBA" id="ARBA00023242"/>
    </source>
</evidence>
<name>A0A914S3G5_PAREQ</name>
<dbReference type="Gene3D" id="3.30.50.10">
    <property type="entry name" value="Erythroid Transcription Factor GATA-1, subunit A"/>
    <property type="match status" value="1"/>
</dbReference>
<evidence type="ECO:0000256" key="2">
    <source>
        <dbReference type="ARBA" id="ARBA00022723"/>
    </source>
</evidence>
<proteinExistence type="inferred from homology"/>
<keyword evidence="9" id="KW-0539">Nucleus</keyword>
<dbReference type="PROSITE" id="PS00031">
    <property type="entry name" value="NUCLEAR_REC_DBD_1"/>
    <property type="match status" value="1"/>
</dbReference>
<evidence type="ECO:0000313" key="11">
    <source>
        <dbReference type="Proteomes" id="UP000887564"/>
    </source>
</evidence>
<dbReference type="GO" id="GO:0000122">
    <property type="term" value="P:negative regulation of transcription by RNA polymerase II"/>
    <property type="evidence" value="ECO:0007669"/>
    <property type="project" value="TreeGrafter"/>
</dbReference>
<dbReference type="SUPFAM" id="SSF57716">
    <property type="entry name" value="Glucocorticoid receptor-like (DNA-binding domain)"/>
    <property type="match status" value="1"/>
</dbReference>
<dbReference type="PANTHER" id="PTHR24082:SF507">
    <property type="entry name" value="BILE ACID RECEPTOR-RELATED"/>
    <property type="match status" value="1"/>
</dbReference>
<dbReference type="PRINTS" id="PR00047">
    <property type="entry name" value="STROIDFINGER"/>
</dbReference>
<reference evidence="12" key="1">
    <citation type="submission" date="2022-11" db="UniProtKB">
        <authorList>
            <consortium name="WormBaseParasite"/>
        </authorList>
    </citation>
    <scope>IDENTIFICATION</scope>
</reference>
<dbReference type="GO" id="GO:0000978">
    <property type="term" value="F:RNA polymerase II cis-regulatory region sequence-specific DNA binding"/>
    <property type="evidence" value="ECO:0007669"/>
    <property type="project" value="TreeGrafter"/>
</dbReference>
<evidence type="ECO:0000256" key="6">
    <source>
        <dbReference type="ARBA" id="ARBA00023125"/>
    </source>
</evidence>
<dbReference type="Proteomes" id="UP000887564">
    <property type="component" value="Unplaced"/>
</dbReference>
<dbReference type="InterPro" id="IPR013088">
    <property type="entry name" value="Znf_NHR/GATA"/>
</dbReference>
<accession>A0A914S3G5</accession>
<dbReference type="GO" id="GO:0045944">
    <property type="term" value="P:positive regulation of transcription by RNA polymerase II"/>
    <property type="evidence" value="ECO:0007669"/>
    <property type="project" value="TreeGrafter"/>
</dbReference>
<comment type="similarity">
    <text evidence="1">Belongs to the nuclear hormone receptor family.</text>
</comment>
<evidence type="ECO:0000256" key="8">
    <source>
        <dbReference type="ARBA" id="ARBA00023170"/>
    </source>
</evidence>
<dbReference type="WBParaSite" id="PEQ_0000882601-mRNA-1">
    <property type="protein sequence ID" value="PEQ_0000882601-mRNA-1"/>
    <property type="gene ID" value="PEQ_0000882601"/>
</dbReference>
<keyword evidence="6" id="KW-0238">DNA-binding</keyword>
<keyword evidence="7" id="KW-0804">Transcription</keyword>
<evidence type="ECO:0000256" key="3">
    <source>
        <dbReference type="ARBA" id="ARBA00022771"/>
    </source>
</evidence>
<dbReference type="GO" id="GO:0008270">
    <property type="term" value="F:zinc ion binding"/>
    <property type="evidence" value="ECO:0007669"/>
    <property type="project" value="UniProtKB-KW"/>
</dbReference>
<keyword evidence="8" id="KW-0675">Receptor</keyword>
<dbReference type="PROSITE" id="PS51030">
    <property type="entry name" value="NUCLEAR_REC_DBD_2"/>
    <property type="match status" value="1"/>
</dbReference>